<protein>
    <recommendedName>
        <fullName evidence="4">RNase H type-1 domain-containing protein</fullName>
    </recommendedName>
</protein>
<dbReference type="GO" id="GO:0003676">
    <property type="term" value="F:nucleic acid binding"/>
    <property type="evidence" value="ECO:0007669"/>
    <property type="project" value="InterPro"/>
</dbReference>
<dbReference type="InterPro" id="IPR036397">
    <property type="entry name" value="RNaseH_sf"/>
</dbReference>
<dbReference type="EMBL" id="OIVN01006345">
    <property type="protein sequence ID" value="SPD31077.1"/>
    <property type="molecule type" value="Genomic_DNA"/>
</dbReference>
<evidence type="ECO:0000259" key="1">
    <source>
        <dbReference type="Pfam" id="PF13456"/>
    </source>
</evidence>
<organism evidence="3">
    <name type="scientific">Fagus sylvatica</name>
    <name type="common">Beechnut</name>
    <dbReference type="NCBI Taxonomy" id="28930"/>
    <lineage>
        <taxon>Eukaryota</taxon>
        <taxon>Viridiplantae</taxon>
        <taxon>Streptophyta</taxon>
        <taxon>Embryophyta</taxon>
        <taxon>Tracheophyta</taxon>
        <taxon>Spermatophyta</taxon>
        <taxon>Magnoliopsida</taxon>
        <taxon>eudicotyledons</taxon>
        <taxon>Gunneridae</taxon>
        <taxon>Pentapetalae</taxon>
        <taxon>rosids</taxon>
        <taxon>fabids</taxon>
        <taxon>Fagales</taxon>
        <taxon>Fagaceae</taxon>
        <taxon>Fagus</taxon>
    </lineage>
</organism>
<feature type="domain" description="RNase H type-1" evidence="1">
    <location>
        <begin position="246"/>
        <end position="367"/>
    </location>
</feature>
<dbReference type="InterPro" id="IPR012337">
    <property type="entry name" value="RNaseH-like_sf"/>
</dbReference>
<dbReference type="AlphaFoldDB" id="A0A2N9J0J1"/>
<reference evidence="3" key="1">
    <citation type="submission" date="2018-02" db="EMBL/GenBank/DDBJ databases">
        <authorList>
            <person name="Cohen D.B."/>
            <person name="Kent A.D."/>
        </authorList>
    </citation>
    <scope>NUCLEOTIDE SEQUENCE</scope>
</reference>
<evidence type="ECO:0000259" key="2">
    <source>
        <dbReference type="Pfam" id="PF13966"/>
    </source>
</evidence>
<dbReference type="SUPFAM" id="SSF53098">
    <property type="entry name" value="Ribonuclease H-like"/>
    <property type="match status" value="1"/>
</dbReference>
<dbReference type="InterPro" id="IPR002156">
    <property type="entry name" value="RNaseH_domain"/>
</dbReference>
<dbReference type="Pfam" id="PF13966">
    <property type="entry name" value="zf-RVT"/>
    <property type="match status" value="1"/>
</dbReference>
<evidence type="ECO:0000313" key="3">
    <source>
        <dbReference type="EMBL" id="SPD31077.1"/>
    </source>
</evidence>
<dbReference type="Gene3D" id="3.30.420.10">
    <property type="entry name" value="Ribonuclease H-like superfamily/Ribonuclease H"/>
    <property type="match status" value="1"/>
</dbReference>
<name>A0A2N9J0J1_FAGSY</name>
<dbReference type="InterPro" id="IPR052929">
    <property type="entry name" value="RNase_H-like_EbsB-rel"/>
</dbReference>
<gene>
    <name evidence="3" type="ORF">FSB_LOCUS58959</name>
</gene>
<sequence length="382" mass="42581">MVIPSSKSPPLYEHLFNPIEAQKILGLPLSNHATPDKLYWPHTASGTFSVRSAYHLQICSEYISNAQQSRTTVDSTIWRFIWGLNTPPKIRHFLWRACTESLPTRKNLYWWHIPIDPLCSECSQSEEDALHALWGCQVAVNLWAKNTSFQSLQGSSFTSFTDLLVRVSNTMDEKFQLIFAVQAWLLWFRRNKGRVENIWDSVDSIVTRATIIIQDHLSHHARSPCSPAHSAPASVIPPQVGTWKVNFDGAMFQTSLTSGVGVVVPDHRGYALAALSQKFPIPHVPVVIEAMAARVAVQLALDLKLDRVSFEGDSTQVITALQSSESNYSSYGHLVAETQNKTLSLLSFTFEHVRHSANSVAHVFVQAALPLTSLPSSSSSYD</sequence>
<dbReference type="InterPro" id="IPR026960">
    <property type="entry name" value="RVT-Znf"/>
</dbReference>
<dbReference type="Pfam" id="PF13456">
    <property type="entry name" value="RVT_3"/>
    <property type="match status" value="1"/>
</dbReference>
<dbReference type="GO" id="GO:0004523">
    <property type="term" value="F:RNA-DNA hybrid ribonuclease activity"/>
    <property type="evidence" value="ECO:0007669"/>
    <property type="project" value="InterPro"/>
</dbReference>
<proteinExistence type="predicted"/>
<feature type="domain" description="Reverse transcriptase zinc-binding" evidence="2">
    <location>
        <begin position="48"/>
        <end position="143"/>
    </location>
</feature>
<dbReference type="PANTHER" id="PTHR47074:SF48">
    <property type="entry name" value="POLYNUCLEOTIDYL TRANSFERASE, RIBONUCLEASE H-LIKE SUPERFAMILY PROTEIN"/>
    <property type="match status" value="1"/>
</dbReference>
<dbReference type="CDD" id="cd06222">
    <property type="entry name" value="RNase_H_like"/>
    <property type="match status" value="1"/>
</dbReference>
<evidence type="ECO:0008006" key="4">
    <source>
        <dbReference type="Google" id="ProtNLM"/>
    </source>
</evidence>
<dbReference type="InterPro" id="IPR044730">
    <property type="entry name" value="RNase_H-like_dom_plant"/>
</dbReference>
<dbReference type="PANTHER" id="PTHR47074">
    <property type="entry name" value="BNAC02G40300D PROTEIN"/>
    <property type="match status" value="1"/>
</dbReference>
<accession>A0A2N9J0J1</accession>